<proteinExistence type="inferred from homology"/>
<dbReference type="PIRSF" id="PIRSF003085">
    <property type="entry name" value="CMAS"/>
    <property type="match status" value="1"/>
</dbReference>
<dbReference type="CDD" id="cd02440">
    <property type="entry name" value="AdoMet_MTases"/>
    <property type="match status" value="1"/>
</dbReference>
<dbReference type="AlphaFoldDB" id="A0A372ILN8"/>
<dbReference type="InterPro" id="IPR050723">
    <property type="entry name" value="CFA/CMAS"/>
</dbReference>
<dbReference type="Pfam" id="PF02353">
    <property type="entry name" value="CMAS"/>
    <property type="match status" value="1"/>
</dbReference>
<evidence type="ECO:0000313" key="7">
    <source>
        <dbReference type="EMBL" id="RFU15671.1"/>
    </source>
</evidence>
<dbReference type="GO" id="GO:0008610">
    <property type="term" value="P:lipid biosynthetic process"/>
    <property type="evidence" value="ECO:0007669"/>
    <property type="project" value="InterPro"/>
</dbReference>
<evidence type="ECO:0000256" key="4">
    <source>
        <dbReference type="ARBA" id="ARBA00022691"/>
    </source>
</evidence>
<accession>A0A372ILN8</accession>
<evidence type="ECO:0000256" key="1">
    <source>
        <dbReference type="ARBA" id="ARBA00010815"/>
    </source>
</evidence>
<keyword evidence="2 7" id="KW-0489">Methyltransferase</keyword>
<dbReference type="Proteomes" id="UP000264702">
    <property type="component" value="Unassembled WGS sequence"/>
</dbReference>
<dbReference type="EMBL" id="QVQT01000005">
    <property type="protein sequence ID" value="RFU15671.1"/>
    <property type="molecule type" value="Genomic_DNA"/>
</dbReference>
<comment type="caution">
    <text evidence="7">The sequence shown here is derived from an EMBL/GenBank/DDBJ whole genome shotgun (WGS) entry which is preliminary data.</text>
</comment>
<keyword evidence="5" id="KW-0443">Lipid metabolism</keyword>
<dbReference type="Pfam" id="PF25371">
    <property type="entry name" value="DUF7884"/>
    <property type="match status" value="1"/>
</dbReference>
<feature type="domain" description="DUF7884" evidence="6">
    <location>
        <begin position="35"/>
        <end position="100"/>
    </location>
</feature>
<keyword evidence="3 7" id="KW-0808">Transferase</keyword>
<dbReference type="PANTHER" id="PTHR43667">
    <property type="entry name" value="CYCLOPROPANE-FATTY-ACYL-PHOSPHOLIPID SYNTHASE"/>
    <property type="match status" value="1"/>
</dbReference>
<keyword evidence="4" id="KW-0949">S-adenosyl-L-methionine</keyword>
<organism evidence="7 8">
    <name type="scientific">Paracidobacterium acidisoli</name>
    <dbReference type="NCBI Taxonomy" id="2303751"/>
    <lineage>
        <taxon>Bacteria</taxon>
        <taxon>Pseudomonadati</taxon>
        <taxon>Acidobacteriota</taxon>
        <taxon>Terriglobia</taxon>
        <taxon>Terriglobales</taxon>
        <taxon>Acidobacteriaceae</taxon>
        <taxon>Paracidobacterium</taxon>
    </lineage>
</organism>
<gene>
    <name evidence="7" type="ORF">D0Y96_14525</name>
</gene>
<dbReference type="GO" id="GO:0032259">
    <property type="term" value="P:methylation"/>
    <property type="evidence" value="ECO:0007669"/>
    <property type="project" value="UniProtKB-KW"/>
</dbReference>
<name>A0A372ILN8_9BACT</name>
<dbReference type="SUPFAM" id="SSF53335">
    <property type="entry name" value="S-adenosyl-L-methionine-dependent methyltransferases"/>
    <property type="match status" value="1"/>
</dbReference>
<dbReference type="GO" id="GO:0008168">
    <property type="term" value="F:methyltransferase activity"/>
    <property type="evidence" value="ECO:0007669"/>
    <property type="project" value="UniProtKB-KW"/>
</dbReference>
<dbReference type="InterPro" id="IPR057206">
    <property type="entry name" value="DUF7884"/>
</dbReference>
<dbReference type="InterPro" id="IPR029063">
    <property type="entry name" value="SAM-dependent_MTases_sf"/>
</dbReference>
<dbReference type="InterPro" id="IPR003333">
    <property type="entry name" value="CMAS"/>
</dbReference>
<dbReference type="PANTHER" id="PTHR43667:SF1">
    <property type="entry name" value="CYCLOPROPANE-FATTY-ACYL-PHOSPHOLIPID SYNTHASE"/>
    <property type="match status" value="1"/>
</dbReference>
<evidence type="ECO:0000256" key="2">
    <source>
        <dbReference type="ARBA" id="ARBA00022603"/>
    </source>
</evidence>
<evidence type="ECO:0000313" key="8">
    <source>
        <dbReference type="Proteomes" id="UP000264702"/>
    </source>
</evidence>
<evidence type="ECO:0000256" key="3">
    <source>
        <dbReference type="ARBA" id="ARBA00022679"/>
    </source>
</evidence>
<evidence type="ECO:0000259" key="6">
    <source>
        <dbReference type="Pfam" id="PF25371"/>
    </source>
</evidence>
<comment type="similarity">
    <text evidence="1">Belongs to the CFA/CMAS family.</text>
</comment>
<dbReference type="Gene3D" id="3.40.50.150">
    <property type="entry name" value="Vaccinia Virus protein VP39"/>
    <property type="match status" value="1"/>
</dbReference>
<sequence length="442" mass="49899">MEGGDMLSSVLRSANSHLIRYLAAALLRELAEEEAGPAFSVRFWDGSCTEPRHPPPFTLVLHDPSALRVLFDAPDELTLGECFMRGHIDVEGDLQAAFALAERLMTYQPSATQQAILHRLAACLPEENTEMQGHLGEGDGALHSRERDRAAIAYHYDVSNEFYRLWLDRSMLYSAGYFERTDDTLEAAQLHKLDYLCRKLRLQPGEKLLDIGCGWGGLILHAASHYGVEACGVTVSVRQAELAQERIEAAGMSSRCAVRICDYRDLEGAERYDKICSIGMFEHVGEPMLGSYFEQAWRMLRPGGVFLNSGIAASATYRRPGASFIDEYVFPDGDLVPLYSALQQAERCGFEVRDVEELREHYALTLDRWVEALERHSDEAKRHTGDMTYRIWRLYMAAAARAFRQGRIHLYHTLLSKPEAGECHLPLTRTDWYEDTVQARAA</sequence>
<protein>
    <submittedName>
        <fullName evidence="7">Class I SAM-dependent methyltransferase</fullName>
    </submittedName>
</protein>
<evidence type="ECO:0000256" key="5">
    <source>
        <dbReference type="ARBA" id="ARBA00023098"/>
    </source>
</evidence>
<reference evidence="7 8" key="1">
    <citation type="submission" date="2018-08" db="EMBL/GenBank/DDBJ databases">
        <title>Acidipila sp. 4G-K13, an acidobacterium isolated from forest soil.</title>
        <authorList>
            <person name="Gao Z.-H."/>
            <person name="Qiu L.-H."/>
        </authorList>
    </citation>
    <scope>NUCLEOTIDE SEQUENCE [LARGE SCALE GENOMIC DNA]</scope>
    <source>
        <strain evidence="7 8">4G-K13</strain>
    </source>
</reference>
<keyword evidence="8" id="KW-1185">Reference proteome</keyword>